<keyword evidence="4 9" id="KW-0418">Kinase</keyword>
<feature type="active site" description="Proton acceptor" evidence="6">
    <location>
        <position position="78"/>
    </location>
</feature>
<dbReference type="SUPFAM" id="SSF52540">
    <property type="entry name" value="P-loop containing nucleoside triphosphate hydrolases"/>
    <property type="match status" value="1"/>
</dbReference>
<comment type="caution">
    <text evidence="9">The sequence shown here is derived from an EMBL/GenBank/DDBJ whole genome shotgun (WGS) entry which is preliminary data.</text>
</comment>
<keyword evidence="3 7" id="KW-0547">Nucleotide-binding</keyword>
<dbReference type="PANTHER" id="PTHR10513:SF35">
    <property type="entry name" value="DEOXYADENOSINE KINASE"/>
    <property type="match status" value="1"/>
</dbReference>
<dbReference type="RefSeq" id="WP_338236500.1">
    <property type="nucleotide sequence ID" value="NZ_BQKE01000001.1"/>
</dbReference>
<name>A0AAN4VX36_9BACT</name>
<evidence type="ECO:0000256" key="6">
    <source>
        <dbReference type="PIRSR" id="PIRSR000705-1"/>
    </source>
</evidence>
<dbReference type="InterPro" id="IPR031314">
    <property type="entry name" value="DNK_dom"/>
</dbReference>
<dbReference type="InterPro" id="IPR027417">
    <property type="entry name" value="P-loop_NTPase"/>
</dbReference>
<dbReference type="CDD" id="cd01673">
    <property type="entry name" value="dNK"/>
    <property type="match status" value="1"/>
</dbReference>
<evidence type="ECO:0000313" key="9">
    <source>
        <dbReference type="EMBL" id="GJM60829.1"/>
    </source>
</evidence>
<evidence type="ECO:0000256" key="7">
    <source>
        <dbReference type="PIRSR" id="PIRSR000705-3"/>
    </source>
</evidence>
<reference evidence="9 10" key="1">
    <citation type="submission" date="2021-12" db="EMBL/GenBank/DDBJ databases">
        <title>Genome sequencing of bacteria with rrn-lacking chromosome and rrn-plasmid.</title>
        <authorList>
            <person name="Anda M."/>
            <person name="Iwasaki W."/>
        </authorList>
    </citation>
    <scope>NUCLEOTIDE SEQUENCE [LARGE SCALE GENOMIC DNA]</scope>
    <source>
        <strain evidence="9 10">NBRC 15940</strain>
    </source>
</reference>
<evidence type="ECO:0000256" key="3">
    <source>
        <dbReference type="ARBA" id="ARBA00022741"/>
    </source>
</evidence>
<evidence type="ECO:0000259" key="8">
    <source>
        <dbReference type="Pfam" id="PF01712"/>
    </source>
</evidence>
<accession>A0AAN4VX36</accession>
<keyword evidence="5 7" id="KW-0067">ATP-binding</keyword>
<evidence type="ECO:0000313" key="10">
    <source>
        <dbReference type="Proteomes" id="UP001310022"/>
    </source>
</evidence>
<dbReference type="InterPro" id="IPR002624">
    <property type="entry name" value="DCK/DGK"/>
</dbReference>
<dbReference type="Proteomes" id="UP001310022">
    <property type="component" value="Unassembled WGS sequence"/>
</dbReference>
<gene>
    <name evidence="9" type="ORF">PEDI_13810</name>
</gene>
<proteinExistence type="inferred from homology"/>
<dbReference type="EMBL" id="BQKE01000001">
    <property type="protein sequence ID" value="GJM60829.1"/>
    <property type="molecule type" value="Genomic_DNA"/>
</dbReference>
<dbReference type="Gene3D" id="3.40.50.300">
    <property type="entry name" value="P-loop containing nucleotide triphosphate hydrolases"/>
    <property type="match status" value="1"/>
</dbReference>
<dbReference type="AlphaFoldDB" id="A0AAN4VX36"/>
<feature type="binding site" evidence="7">
    <location>
        <begin position="7"/>
        <end position="15"/>
    </location>
    <ligand>
        <name>ATP</name>
        <dbReference type="ChEBI" id="CHEBI:30616"/>
    </ligand>
</feature>
<dbReference type="GO" id="GO:0005524">
    <property type="term" value="F:ATP binding"/>
    <property type="evidence" value="ECO:0007669"/>
    <property type="project" value="UniProtKB-KW"/>
</dbReference>
<dbReference type="InterPro" id="IPR050566">
    <property type="entry name" value="Deoxyribonucleoside_kinase"/>
</dbReference>
<evidence type="ECO:0000256" key="1">
    <source>
        <dbReference type="ARBA" id="ARBA00007420"/>
    </source>
</evidence>
<dbReference type="PIRSF" id="PIRSF000705">
    <property type="entry name" value="DNK"/>
    <property type="match status" value="1"/>
</dbReference>
<dbReference type="Pfam" id="PF01712">
    <property type="entry name" value="dNK"/>
    <property type="match status" value="1"/>
</dbReference>
<evidence type="ECO:0000256" key="4">
    <source>
        <dbReference type="ARBA" id="ARBA00022777"/>
    </source>
</evidence>
<evidence type="ECO:0000256" key="5">
    <source>
        <dbReference type="ARBA" id="ARBA00022840"/>
    </source>
</evidence>
<comment type="similarity">
    <text evidence="1">Belongs to the DCK/DGK family.</text>
</comment>
<dbReference type="FunFam" id="3.40.50.300:FF:000659">
    <property type="entry name" value="Deoxyguanosine kinase"/>
    <property type="match status" value="1"/>
</dbReference>
<sequence>MHIAVAGNIGSGKTTLCNKLAHHYGWTAEFEPVDDNPYLSDFYDDMERWAFHLELYFLKSRFKQAVDIKERISTTVQDRTIDEGVNIFAKNLFDSGVLNQRDWDNYLAVYQHMKRFIQPPDLMIYLKADISKLVKQIQKRGRDYEQSIPLQYLESLNKNYEEWISQYSDSKLLIFNVNEMDYENKPEDFAKITQAIDVEFHGLFS</sequence>
<organism evidence="9 10">
    <name type="scientific">Persicobacter diffluens</name>
    <dbReference type="NCBI Taxonomy" id="981"/>
    <lineage>
        <taxon>Bacteria</taxon>
        <taxon>Pseudomonadati</taxon>
        <taxon>Bacteroidota</taxon>
        <taxon>Cytophagia</taxon>
        <taxon>Cytophagales</taxon>
        <taxon>Persicobacteraceae</taxon>
        <taxon>Persicobacter</taxon>
    </lineage>
</organism>
<dbReference type="GO" id="GO:0019136">
    <property type="term" value="F:deoxynucleoside kinase activity"/>
    <property type="evidence" value="ECO:0007669"/>
    <property type="project" value="InterPro"/>
</dbReference>
<keyword evidence="10" id="KW-1185">Reference proteome</keyword>
<protein>
    <submittedName>
        <fullName evidence="9">Deoxynucleoside kinase</fullName>
    </submittedName>
</protein>
<feature type="domain" description="Deoxynucleoside kinase" evidence="8">
    <location>
        <begin position="3"/>
        <end position="196"/>
    </location>
</feature>
<dbReference type="PANTHER" id="PTHR10513">
    <property type="entry name" value="DEOXYNUCLEOSIDE KINASE"/>
    <property type="match status" value="1"/>
</dbReference>
<dbReference type="GO" id="GO:0005737">
    <property type="term" value="C:cytoplasm"/>
    <property type="evidence" value="ECO:0007669"/>
    <property type="project" value="TreeGrafter"/>
</dbReference>
<evidence type="ECO:0000256" key="2">
    <source>
        <dbReference type="ARBA" id="ARBA00022679"/>
    </source>
</evidence>
<keyword evidence="2" id="KW-0808">Transferase</keyword>